<organism evidence="3 4">
    <name type="scientific">Humicola insolens</name>
    <name type="common">Soft-rot fungus</name>
    <dbReference type="NCBI Taxonomy" id="85995"/>
    <lineage>
        <taxon>Eukaryota</taxon>
        <taxon>Fungi</taxon>
        <taxon>Dikarya</taxon>
        <taxon>Ascomycota</taxon>
        <taxon>Pezizomycotina</taxon>
        <taxon>Sordariomycetes</taxon>
        <taxon>Sordariomycetidae</taxon>
        <taxon>Sordariales</taxon>
        <taxon>Chaetomiaceae</taxon>
        <taxon>Mycothermus</taxon>
    </lineage>
</organism>
<feature type="compositionally biased region" description="Polar residues" evidence="1">
    <location>
        <begin position="59"/>
        <end position="68"/>
    </location>
</feature>
<dbReference type="PANTHER" id="PTHR38790:SF4">
    <property type="entry name" value="2EXR DOMAIN-CONTAINING PROTEIN"/>
    <property type="match status" value="1"/>
</dbReference>
<dbReference type="Pfam" id="PF24864">
    <property type="entry name" value="DUF7730"/>
    <property type="match status" value="1"/>
</dbReference>
<evidence type="ECO:0000313" key="4">
    <source>
        <dbReference type="Proteomes" id="UP001583172"/>
    </source>
</evidence>
<protein>
    <recommendedName>
        <fullName evidence="2">DUF7730 domain-containing protein</fullName>
    </recommendedName>
</protein>
<sequence length="417" mass="46335">MTIFSLRKKLSNLVLRNRQTPDDPPSDDDDTTTTRTFFPRNPHALDTLPVLPPRRPLTSGQHTNPQLSSPFFRLPAELRLLIYRLILSPTDPNSNSSSFTKPGSEIHLDLRYTAALTAPRTPHSTRGASLSPEGRQWAWRASRCHRHPDALPISDRCVWGGPPPTACAWYVERGVAPECFIGPEVLGLLRSCRRAYREALPVLYGENTFHVGSGAVVLFAERLLSPAGRACVTRLVLTVSEETVWMYAEEHLGVKPGLGVYELVVGKVPAAFPGLQRLMVVAYGPLFRREFVQLGGHDLHVPVVQGDEDAKRGVVRDALFAAMNAAVAGFARPLVHAMLVVRLDAFDRLMLDEMPGAAGAEVREGQWRQFWRPLGEDRSDGARESRGYWVRGVDEERAASIWNPIPGWMPPEVALNH</sequence>
<dbReference type="Proteomes" id="UP001583172">
    <property type="component" value="Unassembled WGS sequence"/>
</dbReference>
<proteinExistence type="predicted"/>
<evidence type="ECO:0000256" key="1">
    <source>
        <dbReference type="SAM" id="MobiDB-lite"/>
    </source>
</evidence>
<evidence type="ECO:0000259" key="2">
    <source>
        <dbReference type="Pfam" id="PF24864"/>
    </source>
</evidence>
<feature type="domain" description="DUF7730" evidence="2">
    <location>
        <begin position="181"/>
        <end position="248"/>
    </location>
</feature>
<keyword evidence="4" id="KW-1185">Reference proteome</keyword>
<gene>
    <name evidence="3" type="ORF">VTJ49DRAFT_6525</name>
</gene>
<accession>A0ABR3VKG4</accession>
<reference evidence="3 4" key="1">
    <citation type="journal article" date="2024" name="Commun. Biol.">
        <title>Comparative genomic analysis of thermophilic fungi reveals convergent evolutionary adaptations and gene losses.</title>
        <authorList>
            <person name="Steindorff A.S."/>
            <person name="Aguilar-Pontes M.V."/>
            <person name="Robinson A.J."/>
            <person name="Andreopoulos B."/>
            <person name="LaButti K."/>
            <person name="Kuo A."/>
            <person name="Mondo S."/>
            <person name="Riley R."/>
            <person name="Otillar R."/>
            <person name="Haridas S."/>
            <person name="Lipzen A."/>
            <person name="Grimwood J."/>
            <person name="Schmutz J."/>
            <person name="Clum A."/>
            <person name="Reid I.D."/>
            <person name="Moisan M.C."/>
            <person name="Butler G."/>
            <person name="Nguyen T.T.M."/>
            <person name="Dewar K."/>
            <person name="Conant G."/>
            <person name="Drula E."/>
            <person name="Henrissat B."/>
            <person name="Hansel C."/>
            <person name="Singer S."/>
            <person name="Hutchinson M.I."/>
            <person name="de Vries R.P."/>
            <person name="Natvig D.O."/>
            <person name="Powell A.J."/>
            <person name="Tsang A."/>
            <person name="Grigoriev I.V."/>
        </authorList>
    </citation>
    <scope>NUCLEOTIDE SEQUENCE [LARGE SCALE GENOMIC DNA]</scope>
    <source>
        <strain evidence="3 4">CBS 620.91</strain>
    </source>
</reference>
<evidence type="ECO:0000313" key="3">
    <source>
        <dbReference type="EMBL" id="KAL1841848.1"/>
    </source>
</evidence>
<feature type="compositionally biased region" description="Low complexity" evidence="1">
    <location>
        <begin position="33"/>
        <end position="49"/>
    </location>
</feature>
<feature type="region of interest" description="Disordered" evidence="1">
    <location>
        <begin position="15"/>
        <end position="68"/>
    </location>
</feature>
<dbReference type="PANTHER" id="PTHR38790">
    <property type="entry name" value="2EXR DOMAIN-CONTAINING PROTEIN-RELATED"/>
    <property type="match status" value="1"/>
</dbReference>
<dbReference type="InterPro" id="IPR056632">
    <property type="entry name" value="DUF7730"/>
</dbReference>
<dbReference type="EMBL" id="JAZGSY010000062">
    <property type="protein sequence ID" value="KAL1841848.1"/>
    <property type="molecule type" value="Genomic_DNA"/>
</dbReference>
<comment type="caution">
    <text evidence="3">The sequence shown here is derived from an EMBL/GenBank/DDBJ whole genome shotgun (WGS) entry which is preliminary data.</text>
</comment>
<name>A0ABR3VKG4_HUMIN</name>